<dbReference type="Proteomes" id="UP000232654">
    <property type="component" value="Unassembled WGS sequence"/>
</dbReference>
<organism evidence="1 2">
    <name type="scientific">Bifidobacterium longum</name>
    <dbReference type="NCBI Taxonomy" id="216816"/>
    <lineage>
        <taxon>Bacteria</taxon>
        <taxon>Bacillati</taxon>
        <taxon>Actinomycetota</taxon>
        <taxon>Actinomycetes</taxon>
        <taxon>Bifidobacteriales</taxon>
        <taxon>Bifidobacteriaceae</taxon>
        <taxon>Bifidobacterium</taxon>
    </lineage>
</organism>
<dbReference type="EMBL" id="PJDT01000028">
    <property type="protein sequence ID" value="PKC87167.1"/>
    <property type="molecule type" value="Genomic_DNA"/>
</dbReference>
<dbReference type="GO" id="GO:0016740">
    <property type="term" value="F:transferase activity"/>
    <property type="evidence" value="ECO:0007669"/>
    <property type="project" value="UniProtKB-KW"/>
</dbReference>
<protein>
    <submittedName>
        <fullName evidence="1">Phosphoglycerol transferase</fullName>
    </submittedName>
</protein>
<accession>A0A2N0SYW2</accession>
<evidence type="ECO:0000313" key="1">
    <source>
        <dbReference type="EMBL" id="PKC87167.1"/>
    </source>
</evidence>
<evidence type="ECO:0000313" key="2">
    <source>
        <dbReference type="Proteomes" id="UP000232654"/>
    </source>
</evidence>
<proteinExistence type="predicted"/>
<reference evidence="1 2" key="1">
    <citation type="submission" date="2017-12" db="EMBL/GenBank/DDBJ databases">
        <title>Bifidobacterium longum APC/DPC strains.</title>
        <authorList>
            <person name="Arboleya S."/>
        </authorList>
    </citation>
    <scope>NUCLEOTIDE SEQUENCE [LARGE SCALE GENOMIC DNA]</scope>
    <source>
        <strain evidence="1 2">APC1503</strain>
    </source>
</reference>
<gene>
    <name evidence="1" type="ORF">APC1503_1893</name>
</gene>
<comment type="caution">
    <text evidence="1">The sequence shown here is derived from an EMBL/GenBank/DDBJ whole genome shotgun (WGS) entry which is preliminary data.</text>
</comment>
<dbReference type="AlphaFoldDB" id="A0A2N0SYW2"/>
<name>A0A2N0SYW2_BIFLN</name>
<sequence>MRTVPYEQPQCSQAQTQIPAISRLVSSNASWGDGSTVYLDAEGNHVTSKNLSKEAKQMLHDYRLVQYDMTKGKNYLSNYGFFDVQ</sequence>
<keyword evidence="1" id="KW-0808">Transferase</keyword>